<keyword evidence="1" id="KW-1133">Transmembrane helix</keyword>
<dbReference type="EMBL" id="KV428028">
    <property type="protein sequence ID" value="KZT40812.1"/>
    <property type="molecule type" value="Genomic_DNA"/>
</dbReference>
<feature type="transmembrane region" description="Helical" evidence="1">
    <location>
        <begin position="54"/>
        <end position="74"/>
    </location>
</feature>
<keyword evidence="1" id="KW-0812">Transmembrane</keyword>
<evidence type="ECO:0000313" key="2">
    <source>
        <dbReference type="EMBL" id="KZT40812.1"/>
    </source>
</evidence>
<gene>
    <name evidence="2" type="ORF">SISSUDRAFT_1060018</name>
</gene>
<keyword evidence="3" id="KW-1185">Reference proteome</keyword>
<reference evidence="2 3" key="1">
    <citation type="journal article" date="2016" name="Mol. Biol. Evol.">
        <title>Comparative Genomics of Early-Diverging Mushroom-Forming Fungi Provides Insights into the Origins of Lignocellulose Decay Capabilities.</title>
        <authorList>
            <person name="Nagy L.G."/>
            <person name="Riley R."/>
            <person name="Tritt A."/>
            <person name="Adam C."/>
            <person name="Daum C."/>
            <person name="Floudas D."/>
            <person name="Sun H."/>
            <person name="Yadav J.S."/>
            <person name="Pangilinan J."/>
            <person name="Larsson K.H."/>
            <person name="Matsuura K."/>
            <person name="Barry K."/>
            <person name="Labutti K."/>
            <person name="Kuo R."/>
            <person name="Ohm R.A."/>
            <person name="Bhattacharya S.S."/>
            <person name="Shirouzu T."/>
            <person name="Yoshinaga Y."/>
            <person name="Martin F.M."/>
            <person name="Grigoriev I.V."/>
            <person name="Hibbett D.S."/>
        </authorList>
    </citation>
    <scope>NUCLEOTIDE SEQUENCE [LARGE SCALE GENOMIC DNA]</scope>
    <source>
        <strain evidence="2 3">HHB10207 ss-3</strain>
    </source>
</reference>
<accession>A0A166FMJ3</accession>
<dbReference type="Proteomes" id="UP000076798">
    <property type="component" value="Unassembled WGS sequence"/>
</dbReference>
<proteinExistence type="predicted"/>
<sequence length="257" mass="30066">MVLPIDPTNDVHFEILPKENPLNAFLSKLERDTNGCRIFLTYFRNTTRSYRVRLFLGELFVHICVLFLAYWIWIAEQGISTLFPFIPDHLFTPIDYVAPYATVIALYLFSWPFFRGKFYTHIRHGFPVHDIAFHKPALWILSDTIDPVASATTGKPVYSKPIDENRRRLLMERADLKIDHPLLHPWSPPDVALERAAYAAASRSSHTRDESEETKDIPIDVWEWSFWEKIEGSEQWRVWQIWRGTGEEEGEENGETS</sequence>
<name>A0A166FMJ3_9AGAM</name>
<protein>
    <submittedName>
        <fullName evidence="2">Uncharacterized protein</fullName>
    </submittedName>
</protein>
<dbReference type="AlphaFoldDB" id="A0A166FMJ3"/>
<evidence type="ECO:0000256" key="1">
    <source>
        <dbReference type="SAM" id="Phobius"/>
    </source>
</evidence>
<organism evidence="2 3">
    <name type="scientific">Sistotremastrum suecicum HHB10207 ss-3</name>
    <dbReference type="NCBI Taxonomy" id="1314776"/>
    <lineage>
        <taxon>Eukaryota</taxon>
        <taxon>Fungi</taxon>
        <taxon>Dikarya</taxon>
        <taxon>Basidiomycota</taxon>
        <taxon>Agaricomycotina</taxon>
        <taxon>Agaricomycetes</taxon>
        <taxon>Sistotremastrales</taxon>
        <taxon>Sistotremastraceae</taxon>
        <taxon>Sistotremastrum</taxon>
    </lineage>
</organism>
<feature type="transmembrane region" description="Helical" evidence="1">
    <location>
        <begin position="94"/>
        <end position="114"/>
    </location>
</feature>
<evidence type="ECO:0000313" key="3">
    <source>
        <dbReference type="Proteomes" id="UP000076798"/>
    </source>
</evidence>
<keyword evidence="1" id="KW-0472">Membrane</keyword>